<dbReference type="InterPro" id="IPR012547">
    <property type="entry name" value="PDDEXK_9"/>
</dbReference>
<keyword evidence="2" id="KW-1185">Reference proteome</keyword>
<accession>A0A1Y1VKN1</accession>
<proteinExistence type="predicted"/>
<comment type="caution">
    <text evidence="1">The sequence shown here is derived from an EMBL/GenBank/DDBJ whole genome shotgun (WGS) entry which is preliminary data.</text>
</comment>
<dbReference type="Proteomes" id="UP000193719">
    <property type="component" value="Unassembled WGS sequence"/>
</dbReference>
<dbReference type="Pfam" id="PF08011">
    <property type="entry name" value="PDDEXK_9"/>
    <property type="match status" value="1"/>
</dbReference>
<reference evidence="1 2" key="1">
    <citation type="submission" date="2016-08" db="EMBL/GenBank/DDBJ databases">
        <title>Genomes of anaerobic fungi encode conserved fungal cellulosomes for biomass hydrolysis.</title>
        <authorList>
            <consortium name="DOE Joint Genome Institute"/>
            <person name="Haitjema C.H."/>
            <person name="Gilmore S.P."/>
            <person name="Henske J.K."/>
            <person name="Solomon K.V."/>
            <person name="De Groot R."/>
            <person name="Kuo A."/>
            <person name="Mondo S.J."/>
            <person name="Salamov A.A."/>
            <person name="Labutti K."/>
            <person name="Zhao Z."/>
            <person name="Chiniquy J."/>
            <person name="Barry K."/>
            <person name="Brewer H.M."/>
            <person name="Purvine S.O."/>
            <person name="Wright A.T."/>
            <person name="Boxma B."/>
            <person name="Van Alen T."/>
            <person name="Hackstein J.H."/>
            <person name="Baker S.E."/>
            <person name="Grigoriev I.V."/>
            <person name="O'Malley M.A."/>
        </authorList>
    </citation>
    <scope>NUCLEOTIDE SEQUENCE [LARGE SCALE GENOMIC DNA]</scope>
    <source>
        <strain evidence="2">finn</strain>
    </source>
</reference>
<evidence type="ECO:0000313" key="1">
    <source>
        <dbReference type="EMBL" id="ORX58650.1"/>
    </source>
</evidence>
<name>A0A1Y1VKN1_9FUNG</name>
<organism evidence="1 2">
    <name type="scientific">Piromyces finnis</name>
    <dbReference type="NCBI Taxonomy" id="1754191"/>
    <lineage>
        <taxon>Eukaryota</taxon>
        <taxon>Fungi</taxon>
        <taxon>Fungi incertae sedis</taxon>
        <taxon>Chytridiomycota</taxon>
        <taxon>Chytridiomycota incertae sedis</taxon>
        <taxon>Neocallimastigomycetes</taxon>
        <taxon>Neocallimastigales</taxon>
        <taxon>Neocallimastigaceae</taxon>
        <taxon>Piromyces</taxon>
    </lineage>
</organism>
<dbReference type="EMBL" id="MCFH01000004">
    <property type="protein sequence ID" value="ORX58650.1"/>
    <property type="molecule type" value="Genomic_DNA"/>
</dbReference>
<dbReference type="AlphaFoldDB" id="A0A1Y1VKN1"/>
<protein>
    <submittedName>
        <fullName evidence="1">Uncharacterized protein</fullName>
    </submittedName>
</protein>
<dbReference type="OrthoDB" id="10505484at2759"/>
<sequence length="133" mass="16009">MRKKIVYMEIIGMKLGVGLTTEEKSGYGRYDFGFPIKNYFNNKEKEYILIEVKIFKKNIKYDEEINYKEEGKEDHNYIKNYLLKECKDNIKQIENKNYEEKYRANGYNSFIKYGIALYKKICEAKMKINDGEM</sequence>
<reference evidence="1 2" key="2">
    <citation type="submission" date="2016-08" db="EMBL/GenBank/DDBJ databases">
        <title>Pervasive Adenine N6-methylation of Active Genes in Fungi.</title>
        <authorList>
            <consortium name="DOE Joint Genome Institute"/>
            <person name="Mondo S.J."/>
            <person name="Dannebaum R.O."/>
            <person name="Kuo R.C."/>
            <person name="Labutti K."/>
            <person name="Haridas S."/>
            <person name="Kuo A."/>
            <person name="Salamov A."/>
            <person name="Ahrendt S.R."/>
            <person name="Lipzen A."/>
            <person name="Sullivan W."/>
            <person name="Andreopoulos W.B."/>
            <person name="Clum A."/>
            <person name="Lindquist E."/>
            <person name="Daum C."/>
            <person name="Ramamoorthy G.K."/>
            <person name="Gryganskyi A."/>
            <person name="Culley D."/>
            <person name="Magnuson J.K."/>
            <person name="James T.Y."/>
            <person name="O'Malley M.A."/>
            <person name="Stajich J.E."/>
            <person name="Spatafora J.W."/>
            <person name="Visel A."/>
            <person name="Grigoriev I.V."/>
        </authorList>
    </citation>
    <scope>NUCLEOTIDE SEQUENCE [LARGE SCALE GENOMIC DNA]</scope>
    <source>
        <strain evidence="2">finn</strain>
    </source>
</reference>
<gene>
    <name evidence="1" type="ORF">BCR36DRAFT_366871</name>
</gene>
<evidence type="ECO:0000313" key="2">
    <source>
        <dbReference type="Proteomes" id="UP000193719"/>
    </source>
</evidence>